<gene>
    <name evidence="2" type="ORF">Pma05_84060</name>
</gene>
<dbReference type="EMBL" id="BONX01000089">
    <property type="protein sequence ID" value="GIH01834.1"/>
    <property type="molecule type" value="Genomic_DNA"/>
</dbReference>
<protein>
    <recommendedName>
        <fullName evidence="1">PepSY domain-containing protein</fullName>
    </recommendedName>
</protein>
<proteinExistence type="predicted"/>
<dbReference type="Gene3D" id="3.30.505.20">
    <property type="match status" value="1"/>
</dbReference>
<reference evidence="2 3" key="1">
    <citation type="submission" date="2021-01" db="EMBL/GenBank/DDBJ databases">
        <title>Whole genome shotgun sequence of Plantactinospora mayteni NBRC 109088.</title>
        <authorList>
            <person name="Komaki H."/>
            <person name="Tamura T."/>
        </authorList>
    </citation>
    <scope>NUCLEOTIDE SEQUENCE [LARGE SCALE GENOMIC DNA]</scope>
    <source>
        <strain evidence="2 3">NBRC 109088</strain>
    </source>
</reference>
<accession>A0ABQ4F4K4</accession>
<dbReference type="Pfam" id="PF03413">
    <property type="entry name" value="PepSY"/>
    <property type="match status" value="1"/>
</dbReference>
<sequence length="107" mass="10727">MKRRTAWVVGAIAAGVIASGTVGGVAIAGGGEVDTPITGEALAKAEAAALAHVGGGKVTGTEAGDEDSFYEVEVTRPDGSQVDVQLDETFTVVDQKADNDSGENAHN</sequence>
<keyword evidence="3" id="KW-1185">Reference proteome</keyword>
<organism evidence="2 3">
    <name type="scientific">Plantactinospora mayteni</name>
    <dbReference type="NCBI Taxonomy" id="566021"/>
    <lineage>
        <taxon>Bacteria</taxon>
        <taxon>Bacillati</taxon>
        <taxon>Actinomycetota</taxon>
        <taxon>Actinomycetes</taxon>
        <taxon>Micromonosporales</taxon>
        <taxon>Micromonosporaceae</taxon>
        <taxon>Plantactinospora</taxon>
    </lineage>
</organism>
<evidence type="ECO:0000313" key="3">
    <source>
        <dbReference type="Proteomes" id="UP000621500"/>
    </source>
</evidence>
<evidence type="ECO:0000313" key="2">
    <source>
        <dbReference type="EMBL" id="GIH01834.1"/>
    </source>
</evidence>
<evidence type="ECO:0000259" key="1">
    <source>
        <dbReference type="Pfam" id="PF03413"/>
    </source>
</evidence>
<feature type="domain" description="PepSY" evidence="1">
    <location>
        <begin position="42"/>
        <end position="87"/>
    </location>
</feature>
<dbReference type="InterPro" id="IPR025711">
    <property type="entry name" value="PepSY"/>
</dbReference>
<comment type="caution">
    <text evidence="2">The sequence shown here is derived from an EMBL/GenBank/DDBJ whole genome shotgun (WGS) entry which is preliminary data.</text>
</comment>
<dbReference type="Proteomes" id="UP000621500">
    <property type="component" value="Unassembled WGS sequence"/>
</dbReference>
<name>A0ABQ4F4K4_9ACTN</name>
<dbReference type="RefSeq" id="WP_203863045.1">
    <property type="nucleotide sequence ID" value="NZ_BAAAZQ010000054.1"/>
</dbReference>